<accession>A0A5J5IR09</accession>
<evidence type="ECO:0008006" key="3">
    <source>
        <dbReference type="Google" id="ProtNLM"/>
    </source>
</evidence>
<name>A0A5J5IR09_9BACT</name>
<comment type="caution">
    <text evidence="1">The sequence shown here is derived from an EMBL/GenBank/DDBJ whole genome shotgun (WGS) entry which is preliminary data.</text>
</comment>
<evidence type="ECO:0000313" key="2">
    <source>
        <dbReference type="Proteomes" id="UP000326903"/>
    </source>
</evidence>
<dbReference type="InterPro" id="IPR011322">
    <property type="entry name" value="N-reg_PII-like_a/b"/>
</dbReference>
<proteinExistence type="predicted"/>
<gene>
    <name evidence="1" type="ORF">FW778_08245</name>
</gene>
<dbReference type="SUPFAM" id="SSF54913">
    <property type="entry name" value="GlnB-like"/>
    <property type="match status" value="1"/>
</dbReference>
<reference evidence="1 2" key="1">
    <citation type="submission" date="2019-09" db="EMBL/GenBank/DDBJ databases">
        <title>Draft genome sequence of Ginsengibacter sp. BR5-29.</title>
        <authorList>
            <person name="Im W.-T."/>
        </authorList>
    </citation>
    <scope>NUCLEOTIDE SEQUENCE [LARGE SCALE GENOMIC DNA]</scope>
    <source>
        <strain evidence="1 2">BR5-29</strain>
    </source>
</reference>
<dbReference type="EMBL" id="VYQF01000001">
    <property type="protein sequence ID" value="KAA9041992.1"/>
    <property type="molecule type" value="Genomic_DNA"/>
</dbReference>
<protein>
    <recommendedName>
        <fullName evidence="3">DUF2007 domain-containing protein</fullName>
    </recommendedName>
</protein>
<organism evidence="1 2">
    <name type="scientific">Ginsengibacter hankyongi</name>
    <dbReference type="NCBI Taxonomy" id="2607284"/>
    <lineage>
        <taxon>Bacteria</taxon>
        <taxon>Pseudomonadati</taxon>
        <taxon>Bacteroidota</taxon>
        <taxon>Chitinophagia</taxon>
        <taxon>Chitinophagales</taxon>
        <taxon>Chitinophagaceae</taxon>
        <taxon>Ginsengibacter</taxon>
    </lineage>
</organism>
<dbReference type="AlphaFoldDB" id="A0A5J5IR09"/>
<keyword evidence="2" id="KW-1185">Reference proteome</keyword>
<sequence length="147" mass="16411">MELVTVRTFSNYFSANILLARLRNGGVECYLKDEFTVTMDPLLTNAVGGIKLVVKKEDAPEVFELLKQFDKDYQSKAVCPKCGSHKIDQVPKRDAANMITAILSWIFSSYAVSAENVYKCSNCGYESNTLPEPLNTDTAIFNPENLN</sequence>
<dbReference type="Proteomes" id="UP000326903">
    <property type="component" value="Unassembled WGS sequence"/>
</dbReference>
<dbReference type="RefSeq" id="WP_150414121.1">
    <property type="nucleotide sequence ID" value="NZ_VYQF01000001.1"/>
</dbReference>
<evidence type="ECO:0000313" key="1">
    <source>
        <dbReference type="EMBL" id="KAA9041992.1"/>
    </source>
</evidence>